<dbReference type="EMBL" id="MKIM01000031">
    <property type="protein sequence ID" value="OLP42778.1"/>
    <property type="molecule type" value="Genomic_DNA"/>
</dbReference>
<sequence length="309" mass="33662">MQTKPFRIGTRGSPLALAQAHETRDRLVAAHGLDAEMFEIVVLSTTGDRITDRALAEIGGKGLFTLELEQQLTTGELDFAVHSSKDMPTALPDGLEIAAYLPREDMRDAFIGRTAPKLMEMPDKAVIGSASLRRQALIRRLRPDISVITYRGAVESRLRKLAEGQVDATLLAVAGLKRLDKENVITEYLDIERFPPAPAQGAICIEARIGDRRVQDLLEPLNHRPTFDAVSCERAFLAALDGSCRTPIAGFALSDGENIRLTGTILTPDGQVSHSVEAEGRCDDGFKLGWDAGEKVRAKAGPGFFEGWT</sequence>
<dbReference type="AlphaFoldDB" id="A0A1Q8ZLP1"/>
<feature type="domain" description="Porphobilinogen deaminase N-terminal" evidence="9">
    <location>
        <begin position="6"/>
        <end position="215"/>
    </location>
</feature>
<comment type="subunit">
    <text evidence="4 8">Monomer.</text>
</comment>
<dbReference type="HAMAP" id="MF_00260">
    <property type="entry name" value="Porphobil_deam"/>
    <property type="match status" value="1"/>
</dbReference>
<dbReference type="PRINTS" id="PR00151">
    <property type="entry name" value="PORPHBDMNASE"/>
</dbReference>
<comment type="pathway">
    <text evidence="2">Porphyrin-containing compound metabolism; protoporphyrin-IX biosynthesis; coproporphyrinogen-III from 5-aminolevulinate: step 2/4.</text>
</comment>
<dbReference type="InterPro" id="IPR036803">
    <property type="entry name" value="Porphobilinogen_deaminase_C_sf"/>
</dbReference>
<comment type="similarity">
    <text evidence="3 8">Belongs to the HMBS family.</text>
</comment>
<proteinExistence type="inferred from homology"/>
<dbReference type="UniPathway" id="UPA00251">
    <property type="reaction ID" value="UER00319"/>
</dbReference>
<dbReference type="FunFam" id="3.40.190.10:FF:000005">
    <property type="entry name" value="Porphobilinogen deaminase"/>
    <property type="match status" value="1"/>
</dbReference>
<dbReference type="RefSeq" id="WP_075641475.1">
    <property type="nucleotide sequence ID" value="NZ_MKIM01000031.1"/>
</dbReference>
<dbReference type="InterPro" id="IPR022419">
    <property type="entry name" value="Porphobilin_deaminase_cofac_BS"/>
</dbReference>
<evidence type="ECO:0000256" key="3">
    <source>
        <dbReference type="ARBA" id="ARBA00005638"/>
    </source>
</evidence>
<keyword evidence="12" id="KW-1185">Reference proteome</keyword>
<dbReference type="GO" id="GO:0005737">
    <property type="term" value="C:cytoplasm"/>
    <property type="evidence" value="ECO:0007669"/>
    <property type="project" value="UniProtKB-UniRule"/>
</dbReference>
<organism evidence="11 12">
    <name type="scientific">Rhizobium oryziradicis</name>
    <dbReference type="NCBI Taxonomy" id="1867956"/>
    <lineage>
        <taxon>Bacteria</taxon>
        <taxon>Pseudomonadati</taxon>
        <taxon>Pseudomonadota</taxon>
        <taxon>Alphaproteobacteria</taxon>
        <taxon>Hyphomicrobiales</taxon>
        <taxon>Rhizobiaceae</taxon>
        <taxon>Rhizobium/Agrobacterium group</taxon>
        <taxon>Rhizobium</taxon>
    </lineage>
</organism>
<dbReference type="STRING" id="1867956.BJF95_01270"/>
<keyword evidence="6 8" id="KW-0627">Porphyrin biosynthesis</keyword>
<evidence type="ECO:0000259" key="10">
    <source>
        <dbReference type="Pfam" id="PF03900"/>
    </source>
</evidence>
<evidence type="ECO:0000313" key="11">
    <source>
        <dbReference type="EMBL" id="OLP42778.1"/>
    </source>
</evidence>
<reference evidence="11 12" key="1">
    <citation type="submission" date="2016-09" db="EMBL/GenBank/DDBJ databases">
        <title>Rhizobium oryziradicis sp. nov., isolated from the root of rice.</title>
        <authorList>
            <person name="Zhao J."/>
            <person name="Zhang X."/>
        </authorList>
    </citation>
    <scope>NUCLEOTIDE SEQUENCE [LARGE SCALE GENOMIC DNA]</scope>
    <source>
        <strain evidence="11 12">N19</strain>
    </source>
</reference>
<dbReference type="SUPFAM" id="SSF54782">
    <property type="entry name" value="Porphobilinogen deaminase (hydroxymethylbilane synthase), C-terminal domain"/>
    <property type="match status" value="1"/>
</dbReference>
<dbReference type="Pfam" id="PF01379">
    <property type="entry name" value="Porphobil_deam"/>
    <property type="match status" value="1"/>
</dbReference>
<dbReference type="Proteomes" id="UP000186894">
    <property type="component" value="Unassembled WGS sequence"/>
</dbReference>
<dbReference type="NCBIfam" id="TIGR00212">
    <property type="entry name" value="hemC"/>
    <property type="match status" value="1"/>
</dbReference>
<evidence type="ECO:0000256" key="6">
    <source>
        <dbReference type="ARBA" id="ARBA00023244"/>
    </source>
</evidence>
<comment type="function">
    <text evidence="1 8">Tetrapolymerization of the monopyrrole PBG into the hydroxymethylbilane pre-uroporphyrinogen in several discrete steps.</text>
</comment>
<evidence type="ECO:0000256" key="8">
    <source>
        <dbReference type="HAMAP-Rule" id="MF_00260"/>
    </source>
</evidence>
<dbReference type="OrthoDB" id="9810298at2"/>
<dbReference type="GO" id="GO:0004418">
    <property type="term" value="F:hydroxymethylbilane synthase activity"/>
    <property type="evidence" value="ECO:0007669"/>
    <property type="project" value="UniProtKB-UniRule"/>
</dbReference>
<evidence type="ECO:0000313" key="12">
    <source>
        <dbReference type="Proteomes" id="UP000186894"/>
    </source>
</evidence>
<comment type="caution">
    <text evidence="11">The sequence shown here is derived from an EMBL/GenBank/DDBJ whole genome shotgun (WGS) entry which is preliminary data.</text>
</comment>
<keyword evidence="5 8" id="KW-0808">Transferase</keyword>
<dbReference type="InterPro" id="IPR000860">
    <property type="entry name" value="HemC"/>
</dbReference>
<protein>
    <recommendedName>
        <fullName evidence="8">Porphobilinogen deaminase</fullName>
        <shortName evidence="8">PBG</shortName>
        <ecNumber evidence="8">2.5.1.61</ecNumber>
    </recommendedName>
    <alternativeName>
        <fullName evidence="8">Hydroxymethylbilane synthase</fullName>
        <shortName evidence="8">HMBS</shortName>
    </alternativeName>
    <alternativeName>
        <fullName evidence="8">Pre-uroporphyrinogen synthase</fullName>
    </alternativeName>
</protein>
<evidence type="ECO:0000259" key="9">
    <source>
        <dbReference type="Pfam" id="PF01379"/>
    </source>
</evidence>
<evidence type="ECO:0000256" key="1">
    <source>
        <dbReference type="ARBA" id="ARBA00002869"/>
    </source>
</evidence>
<evidence type="ECO:0000256" key="7">
    <source>
        <dbReference type="ARBA" id="ARBA00048169"/>
    </source>
</evidence>
<feature type="domain" description="Porphobilinogen deaminase C-terminal" evidence="10">
    <location>
        <begin position="229"/>
        <end position="296"/>
    </location>
</feature>
<feature type="modified residue" description="S-(dipyrrolylmethanemethyl)cysteine" evidence="8">
    <location>
        <position position="244"/>
    </location>
</feature>
<dbReference type="PROSITE" id="PS00533">
    <property type="entry name" value="PORPHOBILINOGEN_DEAM"/>
    <property type="match status" value="1"/>
</dbReference>
<comment type="miscellaneous">
    <text evidence="8">The porphobilinogen subunits are added to the dipyrromethane group.</text>
</comment>
<dbReference type="EC" id="2.5.1.61" evidence="8"/>
<dbReference type="Gene3D" id="3.30.160.40">
    <property type="entry name" value="Porphobilinogen deaminase, C-terminal domain"/>
    <property type="match status" value="1"/>
</dbReference>
<dbReference type="PANTHER" id="PTHR11557:SF0">
    <property type="entry name" value="PORPHOBILINOGEN DEAMINASE"/>
    <property type="match status" value="1"/>
</dbReference>
<dbReference type="InterPro" id="IPR022417">
    <property type="entry name" value="Porphobilin_deaminase_N"/>
</dbReference>
<dbReference type="SUPFAM" id="SSF53850">
    <property type="entry name" value="Periplasmic binding protein-like II"/>
    <property type="match status" value="1"/>
</dbReference>
<comment type="catalytic activity">
    <reaction evidence="7 8">
        <text>4 porphobilinogen + H2O = hydroxymethylbilane + 4 NH4(+)</text>
        <dbReference type="Rhea" id="RHEA:13185"/>
        <dbReference type="ChEBI" id="CHEBI:15377"/>
        <dbReference type="ChEBI" id="CHEBI:28938"/>
        <dbReference type="ChEBI" id="CHEBI:57845"/>
        <dbReference type="ChEBI" id="CHEBI:58126"/>
        <dbReference type="EC" id="2.5.1.61"/>
    </reaction>
</comment>
<dbReference type="PIRSF" id="PIRSF001438">
    <property type="entry name" value="4pyrrol_synth_OHMeBilane_synth"/>
    <property type="match status" value="1"/>
</dbReference>
<evidence type="ECO:0000256" key="2">
    <source>
        <dbReference type="ARBA" id="ARBA00004735"/>
    </source>
</evidence>
<dbReference type="InterPro" id="IPR022418">
    <property type="entry name" value="Porphobilinogen_deaminase_C"/>
</dbReference>
<dbReference type="GO" id="GO:0006782">
    <property type="term" value="P:protoporphyrinogen IX biosynthetic process"/>
    <property type="evidence" value="ECO:0007669"/>
    <property type="project" value="UniProtKB-UniRule"/>
</dbReference>
<dbReference type="PANTHER" id="PTHR11557">
    <property type="entry name" value="PORPHOBILINOGEN DEAMINASE"/>
    <property type="match status" value="1"/>
</dbReference>
<evidence type="ECO:0000256" key="4">
    <source>
        <dbReference type="ARBA" id="ARBA00011245"/>
    </source>
</evidence>
<name>A0A1Q8ZLP1_9HYPH</name>
<gene>
    <name evidence="8" type="primary">hemC</name>
    <name evidence="11" type="ORF">BJF95_01270</name>
</gene>
<dbReference type="Pfam" id="PF03900">
    <property type="entry name" value="Porphobil_deamC"/>
    <property type="match status" value="1"/>
</dbReference>
<comment type="cofactor">
    <cofactor evidence="8">
        <name>dipyrromethane</name>
        <dbReference type="ChEBI" id="CHEBI:60342"/>
    </cofactor>
    <text evidence="8">Binds 1 dipyrromethane group covalently.</text>
</comment>
<evidence type="ECO:0000256" key="5">
    <source>
        <dbReference type="ARBA" id="ARBA00022679"/>
    </source>
</evidence>
<dbReference type="Gene3D" id="3.40.190.10">
    <property type="entry name" value="Periplasmic binding protein-like II"/>
    <property type="match status" value="2"/>
</dbReference>
<accession>A0A1Q8ZLP1</accession>